<evidence type="ECO:0000256" key="1">
    <source>
        <dbReference type="SAM" id="MobiDB-lite"/>
    </source>
</evidence>
<evidence type="ECO:0000313" key="3">
    <source>
        <dbReference type="Proteomes" id="UP000633509"/>
    </source>
</evidence>
<sequence>MSNSAHRMMRRRAVANRHYPENVRHDWHACGASTMPMGHMYFKVQMRRNITNGGLTLCQHTVRDRNDRHLTQSDDLETPRLPTPALAIPQKV</sequence>
<feature type="region of interest" description="Disordered" evidence="1">
    <location>
        <begin position="68"/>
        <end position="92"/>
    </location>
</feature>
<keyword evidence="3" id="KW-1185">Reference proteome</keyword>
<protein>
    <submittedName>
        <fullName evidence="2">Uncharacterized protein</fullName>
    </submittedName>
</protein>
<evidence type="ECO:0000313" key="2">
    <source>
        <dbReference type="EMBL" id="MBE1591964.1"/>
    </source>
</evidence>
<name>A0ABR9MGD2_9ACTN</name>
<reference evidence="2 3" key="1">
    <citation type="submission" date="2020-10" db="EMBL/GenBank/DDBJ databases">
        <title>Sequencing the genomes of 1000 actinobacteria strains.</title>
        <authorList>
            <person name="Klenk H.-P."/>
        </authorList>
    </citation>
    <scope>NUCLEOTIDE SEQUENCE [LARGE SCALE GENOMIC DNA]</scope>
    <source>
        <strain evidence="2 3">DSM 43173</strain>
    </source>
</reference>
<accession>A0ABR9MGD2</accession>
<organism evidence="2 3">
    <name type="scientific">Nonomuraea angiospora</name>
    <dbReference type="NCBI Taxonomy" id="46172"/>
    <lineage>
        <taxon>Bacteria</taxon>
        <taxon>Bacillati</taxon>
        <taxon>Actinomycetota</taxon>
        <taxon>Actinomycetes</taxon>
        <taxon>Streptosporangiales</taxon>
        <taxon>Streptosporangiaceae</taxon>
        <taxon>Nonomuraea</taxon>
    </lineage>
</organism>
<dbReference type="EMBL" id="JADBEK010000001">
    <property type="protein sequence ID" value="MBE1591964.1"/>
    <property type="molecule type" value="Genomic_DNA"/>
</dbReference>
<comment type="caution">
    <text evidence="2">The sequence shown here is derived from an EMBL/GenBank/DDBJ whole genome shotgun (WGS) entry which is preliminary data.</text>
</comment>
<dbReference type="Proteomes" id="UP000633509">
    <property type="component" value="Unassembled WGS sequence"/>
</dbReference>
<proteinExistence type="predicted"/>
<gene>
    <name evidence="2" type="ORF">H4W80_010222</name>
</gene>